<evidence type="ECO:0000256" key="4">
    <source>
        <dbReference type="ARBA" id="ARBA00022741"/>
    </source>
</evidence>
<evidence type="ECO:0000313" key="14">
    <source>
        <dbReference type="EMBL" id="AJC73213.1"/>
    </source>
</evidence>
<feature type="binding site" evidence="11">
    <location>
        <begin position="195"/>
        <end position="199"/>
    </location>
    <ligand>
        <name>GMP</name>
        <dbReference type="ChEBI" id="CHEBI:58115"/>
    </ligand>
</feature>
<feature type="binding site" evidence="11">
    <location>
        <begin position="388"/>
        <end position="391"/>
    </location>
    <ligand>
        <name>GMP</name>
        <dbReference type="ChEBI" id="CHEBI:58115"/>
    </ligand>
</feature>
<protein>
    <recommendedName>
        <fullName evidence="13">tRNA-splicing ligase RtcB</fullName>
        <ecNumber evidence="13">6.5.1.-</ecNumber>
    </recommendedName>
</protein>
<dbReference type="GO" id="GO:0170057">
    <property type="term" value="F:RNA ligase (GTP) activity"/>
    <property type="evidence" value="ECO:0007669"/>
    <property type="project" value="UniProtKB-EC"/>
</dbReference>
<dbReference type="Proteomes" id="UP000077469">
    <property type="component" value="Chromosome"/>
</dbReference>
<evidence type="ECO:0000256" key="9">
    <source>
        <dbReference type="ARBA" id="ARBA00049514"/>
    </source>
</evidence>
<organism evidence="14 15">
    <name type="scientific">Pseudothermotoga hypogea DSM 11164 = NBRC 106472</name>
    <dbReference type="NCBI Taxonomy" id="1123384"/>
    <lineage>
        <taxon>Bacteria</taxon>
        <taxon>Thermotogati</taxon>
        <taxon>Thermotogota</taxon>
        <taxon>Thermotogae</taxon>
        <taxon>Thermotogales</taxon>
        <taxon>Thermotogaceae</taxon>
        <taxon>Pseudothermotoga</taxon>
    </lineage>
</organism>
<feature type="binding site" evidence="12">
    <location>
        <position position="317"/>
    </location>
    <ligand>
        <name>Mn(2+)</name>
        <dbReference type="ChEBI" id="CHEBI:29035"/>
        <label>2</label>
    </ligand>
</feature>
<comment type="similarity">
    <text evidence="1 13">Belongs to the RtcB family.</text>
</comment>
<dbReference type="InterPro" id="IPR036025">
    <property type="entry name" value="RtcB-like_sf"/>
</dbReference>
<evidence type="ECO:0000313" key="15">
    <source>
        <dbReference type="Proteomes" id="UP000077469"/>
    </source>
</evidence>
<keyword evidence="6 11" id="KW-0342">GTP-binding</keyword>
<dbReference type="RefSeq" id="WP_031503671.1">
    <property type="nucleotide sequence ID" value="NC_022795.1"/>
</dbReference>
<comment type="subunit">
    <text evidence="13">Monomer.</text>
</comment>
<evidence type="ECO:0000256" key="10">
    <source>
        <dbReference type="PIRSR" id="PIRSR601233-1"/>
    </source>
</evidence>
<keyword evidence="7 12" id="KW-0464">Manganese</keyword>
<dbReference type="PATRIC" id="fig|1123384.7.peg.435"/>
<dbReference type="SUPFAM" id="SSF103365">
    <property type="entry name" value="Hypothetical protein PH1602"/>
    <property type="match status" value="1"/>
</dbReference>
<feature type="binding site" evidence="12">
    <location>
        <position position="88"/>
    </location>
    <ligand>
        <name>Mn(2+)</name>
        <dbReference type="ChEBI" id="CHEBI:29035"/>
        <label>1</label>
    </ligand>
</feature>
<dbReference type="OrthoDB" id="9802323at2"/>
<sequence length="465" mass="50902">MDIKRIDKYIFSIKGKNVDAIVFTDQETINDPEFKEALQQIVNVTHMPGIVAALAMPDIHWGYGFPIGGVGVFDAKDGVISPGGIGFDINCGVRLMLTSLTFEEIKPQLRRLVEAIYDAVPVGVGASGAVKVSAKTLRKVCIEGAHWAVENGYGFKEDLERIEDTGKLSPANPDHVSSKAFERGLDELSTLGAGNHFIEIQKVERIFDPKVAEAFGIFEGQVAISVHCGSRGFGHQIATDYIQIMRDKLAHHNKDLPDKQLINAPFEHPIGQQYFSAMNCAANYAFANRQMIGHAVRMALLKIFPTAQVWLLYDVAHNIAKVEVYNNRKLIVHRKGATRSLGPKNPLLPSLYSDVGQPVLIPGSMGSASYVLVGTKKAEEMSYGSTAHGAGRTLGRRAALRSLSYEQVLNELKQKGIEVMSKGKKTLVEEAPETYKDVDRVVEIVDQVGLSRKVARLVPLGVVKG</sequence>
<dbReference type="GO" id="GO:0046872">
    <property type="term" value="F:metal ion binding"/>
    <property type="evidence" value="ECO:0007669"/>
    <property type="project" value="UniProtKB-UniRule"/>
</dbReference>
<feature type="binding site" evidence="12">
    <location>
        <position position="227"/>
    </location>
    <ligand>
        <name>Mn(2+)</name>
        <dbReference type="ChEBI" id="CHEBI:29035"/>
        <label>2</label>
    </ligand>
</feature>
<dbReference type="EC" id="6.5.1.-" evidence="13"/>
<feature type="binding site" evidence="11">
    <location>
        <position position="369"/>
    </location>
    <ligand>
        <name>GMP</name>
        <dbReference type="ChEBI" id="CHEBI:58115"/>
    </ligand>
</feature>
<reference evidence="14 15" key="1">
    <citation type="submission" date="2014-01" db="EMBL/GenBank/DDBJ databases">
        <title>Genome sequencing of Thermotog hypogea.</title>
        <authorList>
            <person name="Zhang X."/>
            <person name="Alvare G."/>
            <person name="Fristensky B."/>
            <person name="Chen L."/>
            <person name="Suen T."/>
            <person name="Chen Q."/>
            <person name="Ma K."/>
        </authorList>
    </citation>
    <scope>NUCLEOTIDE SEQUENCE [LARGE SCALE GENOMIC DNA]</scope>
    <source>
        <strain evidence="14 15">DSM 11164</strain>
    </source>
</reference>
<feature type="binding site" evidence="11">
    <location>
        <position position="464"/>
    </location>
    <ligand>
        <name>GMP</name>
        <dbReference type="ChEBI" id="CHEBI:58115"/>
    </ligand>
</feature>
<dbReference type="GO" id="GO:0042245">
    <property type="term" value="P:RNA repair"/>
    <property type="evidence" value="ECO:0007669"/>
    <property type="project" value="UniProtKB-KW"/>
</dbReference>
<comment type="catalytic activity">
    <reaction evidence="8">
        <text>a 3'-end 3'-phospho-ribonucleotide-RNA + a 5'-end dephospho-ribonucleoside-RNA + GTP = a ribonucleotidyl-ribonucleotide-RNA + GMP + diphosphate</text>
        <dbReference type="Rhea" id="RHEA:68076"/>
        <dbReference type="Rhea" id="RHEA-COMP:10463"/>
        <dbReference type="Rhea" id="RHEA-COMP:13936"/>
        <dbReference type="Rhea" id="RHEA-COMP:17355"/>
        <dbReference type="ChEBI" id="CHEBI:33019"/>
        <dbReference type="ChEBI" id="CHEBI:37565"/>
        <dbReference type="ChEBI" id="CHEBI:58115"/>
        <dbReference type="ChEBI" id="CHEBI:83062"/>
        <dbReference type="ChEBI" id="CHEBI:138284"/>
        <dbReference type="ChEBI" id="CHEBI:173118"/>
        <dbReference type="EC" id="6.5.1.8"/>
    </reaction>
</comment>
<dbReference type="PaxDb" id="1123384-AJ81_02195"/>
<evidence type="ECO:0000256" key="8">
    <source>
        <dbReference type="ARBA" id="ARBA00047746"/>
    </source>
</evidence>
<keyword evidence="5" id="KW-0692">RNA repair</keyword>
<dbReference type="Pfam" id="PF01139">
    <property type="entry name" value="RtcB"/>
    <property type="match status" value="1"/>
</dbReference>
<evidence type="ECO:0000256" key="3">
    <source>
        <dbReference type="ARBA" id="ARBA00022723"/>
    </source>
</evidence>
<keyword evidence="2 13" id="KW-0436">Ligase</keyword>
<evidence type="ECO:0000256" key="13">
    <source>
        <dbReference type="RuleBase" id="RU371113"/>
    </source>
</evidence>
<proteinExistence type="inferred from homology"/>
<dbReference type="PANTHER" id="PTHR11118">
    <property type="entry name" value="RNA-SPLICING LIGASE RTCB HOMOLOG"/>
    <property type="match status" value="1"/>
</dbReference>
<evidence type="ECO:0000256" key="12">
    <source>
        <dbReference type="PIRSR" id="PIRSR601233-3"/>
    </source>
</evidence>
<feature type="binding site" evidence="11">
    <location>
        <begin position="317"/>
        <end position="318"/>
    </location>
    <ligand>
        <name>GMP</name>
        <dbReference type="ChEBI" id="CHEBI:58115"/>
    </ligand>
</feature>
<evidence type="ECO:0000256" key="7">
    <source>
        <dbReference type="ARBA" id="ARBA00023211"/>
    </source>
</evidence>
<evidence type="ECO:0000256" key="1">
    <source>
        <dbReference type="ARBA" id="ARBA00008071"/>
    </source>
</evidence>
<dbReference type="AlphaFoldDB" id="A0A0X1KPN4"/>
<evidence type="ECO:0000256" key="2">
    <source>
        <dbReference type="ARBA" id="ARBA00022598"/>
    </source>
</evidence>
<dbReference type="GO" id="GO:0005525">
    <property type="term" value="F:GTP binding"/>
    <property type="evidence" value="ECO:0007669"/>
    <property type="project" value="UniProtKB-KW"/>
</dbReference>
<name>A0A0X1KPN4_9THEM</name>
<dbReference type="InterPro" id="IPR001233">
    <property type="entry name" value="RtcB"/>
</dbReference>
<dbReference type="EMBL" id="CP007141">
    <property type="protein sequence ID" value="AJC73213.1"/>
    <property type="molecule type" value="Genomic_DNA"/>
</dbReference>
<dbReference type="FunFam" id="3.90.1860.10:FF:000001">
    <property type="entry name" value="tRNA-splicing ligase RtcB homolog"/>
    <property type="match status" value="1"/>
</dbReference>
<accession>A0A0X1KPN4</accession>
<feature type="binding site" evidence="11">
    <location>
        <begin position="362"/>
        <end position="365"/>
    </location>
    <ligand>
        <name>GMP</name>
        <dbReference type="ChEBI" id="CHEBI:58115"/>
    </ligand>
</feature>
<evidence type="ECO:0000256" key="6">
    <source>
        <dbReference type="ARBA" id="ARBA00023134"/>
    </source>
</evidence>
<comment type="cofactor">
    <cofactor evidence="12 13">
        <name>Mn(2+)</name>
        <dbReference type="ChEBI" id="CHEBI:29035"/>
    </cofactor>
    <text evidence="12 13">Binds 2 manganese ions per subunit.</text>
</comment>
<feature type="active site" description="GMP-histidine intermediate" evidence="10">
    <location>
        <position position="388"/>
    </location>
</feature>
<dbReference type="Gene3D" id="3.90.1860.10">
    <property type="entry name" value="tRNA-splicing ligase RtcB"/>
    <property type="match status" value="1"/>
</dbReference>
<dbReference type="GO" id="GO:0006396">
    <property type="term" value="P:RNA processing"/>
    <property type="evidence" value="ECO:0007669"/>
    <property type="project" value="InterPro"/>
</dbReference>
<gene>
    <name evidence="13" type="primary">rtcB</name>
    <name evidence="14" type="ORF">AJ81_02195</name>
</gene>
<dbReference type="STRING" id="1123384.AJ81_02195"/>
<keyword evidence="3 12" id="KW-0479">Metal-binding</keyword>
<evidence type="ECO:0000256" key="5">
    <source>
        <dbReference type="ARBA" id="ARBA00022800"/>
    </source>
</evidence>
<feature type="binding site" evidence="12">
    <location>
        <position position="196"/>
    </location>
    <ligand>
        <name>Mn(2+)</name>
        <dbReference type="ChEBI" id="CHEBI:29035"/>
        <label>1</label>
    </ligand>
</feature>
<dbReference type="GO" id="GO:0003972">
    <property type="term" value="F:RNA ligase (ATP) activity"/>
    <property type="evidence" value="ECO:0007669"/>
    <property type="project" value="TreeGrafter"/>
</dbReference>
<keyword evidence="15" id="KW-1185">Reference proteome</keyword>
<dbReference type="PANTHER" id="PTHR11118:SF1">
    <property type="entry name" value="RNA-SPLICING LIGASE RTCB HOMOLOG"/>
    <property type="match status" value="1"/>
</dbReference>
<dbReference type="KEGG" id="phy:AJ81_02195"/>
<comment type="catalytic activity">
    <reaction evidence="9">
        <text>a 3'-end 2',3'-cyclophospho-ribonucleotide-RNA + a 5'-end dephospho-ribonucleoside-RNA + GTP + H2O = a ribonucleotidyl-ribonucleotide-RNA + GMP + diphosphate + H(+)</text>
        <dbReference type="Rhea" id="RHEA:68080"/>
        <dbReference type="Rhea" id="RHEA-COMP:10464"/>
        <dbReference type="Rhea" id="RHEA-COMP:13936"/>
        <dbReference type="Rhea" id="RHEA-COMP:17355"/>
        <dbReference type="ChEBI" id="CHEBI:15377"/>
        <dbReference type="ChEBI" id="CHEBI:15378"/>
        <dbReference type="ChEBI" id="CHEBI:33019"/>
        <dbReference type="ChEBI" id="CHEBI:37565"/>
        <dbReference type="ChEBI" id="CHEBI:58115"/>
        <dbReference type="ChEBI" id="CHEBI:83064"/>
        <dbReference type="ChEBI" id="CHEBI:138284"/>
        <dbReference type="ChEBI" id="CHEBI:173118"/>
        <dbReference type="EC" id="6.5.1.8"/>
    </reaction>
</comment>
<keyword evidence="4 11" id="KW-0547">Nucleotide-binding</keyword>
<evidence type="ECO:0000256" key="11">
    <source>
        <dbReference type="PIRSR" id="PIRSR601233-2"/>
    </source>
</evidence>